<accession>A0A6A4IKS9</accession>
<protein>
    <recommendedName>
        <fullName evidence="1">Helitron helicase-like domain-containing protein</fullName>
    </recommendedName>
</protein>
<keyword evidence="3" id="KW-1185">Reference proteome</keyword>
<dbReference type="Pfam" id="PF14214">
    <property type="entry name" value="Helitron_like_N"/>
    <property type="match status" value="1"/>
</dbReference>
<sequence>MVVTLEEVTVLARQYYSLDPEFALIAFNMEQILQSNKGGYVITKRKDVRQIAQRLRELNVDVLNFIIRCLESGEHVVPSTEEEKKCYRLINDIDGVSGKVEGSTTSKKQMCNKVWALIAKLGSPSWFITMSPADVKHPLCLHFSDTNEEYHPDIILPEDIRKQLIAQNPIAAARFFHVICEAFIKHVLGVGTSHDGLY</sequence>
<organism evidence="2 3">
    <name type="scientific">Gymnopus androsaceus JB14</name>
    <dbReference type="NCBI Taxonomy" id="1447944"/>
    <lineage>
        <taxon>Eukaryota</taxon>
        <taxon>Fungi</taxon>
        <taxon>Dikarya</taxon>
        <taxon>Basidiomycota</taxon>
        <taxon>Agaricomycotina</taxon>
        <taxon>Agaricomycetes</taxon>
        <taxon>Agaricomycetidae</taxon>
        <taxon>Agaricales</taxon>
        <taxon>Marasmiineae</taxon>
        <taxon>Omphalotaceae</taxon>
        <taxon>Gymnopus</taxon>
    </lineage>
</organism>
<reference evidence="2" key="1">
    <citation type="journal article" date="2019" name="Environ. Microbiol.">
        <title>Fungal ecological strategies reflected in gene transcription - a case study of two litter decomposers.</title>
        <authorList>
            <person name="Barbi F."/>
            <person name="Kohler A."/>
            <person name="Barry K."/>
            <person name="Baskaran P."/>
            <person name="Daum C."/>
            <person name="Fauchery L."/>
            <person name="Ihrmark K."/>
            <person name="Kuo A."/>
            <person name="LaButti K."/>
            <person name="Lipzen A."/>
            <person name="Morin E."/>
            <person name="Grigoriev I.V."/>
            <person name="Henrissat B."/>
            <person name="Lindahl B."/>
            <person name="Martin F."/>
        </authorList>
    </citation>
    <scope>NUCLEOTIDE SEQUENCE</scope>
    <source>
        <strain evidence="2">JB14</strain>
    </source>
</reference>
<evidence type="ECO:0000313" key="3">
    <source>
        <dbReference type="Proteomes" id="UP000799118"/>
    </source>
</evidence>
<evidence type="ECO:0000259" key="1">
    <source>
        <dbReference type="Pfam" id="PF14214"/>
    </source>
</evidence>
<name>A0A6A4IKS9_9AGAR</name>
<dbReference type="InterPro" id="IPR025476">
    <property type="entry name" value="Helitron_helicase-like"/>
</dbReference>
<dbReference type="AlphaFoldDB" id="A0A6A4IKS9"/>
<proteinExistence type="predicted"/>
<evidence type="ECO:0000313" key="2">
    <source>
        <dbReference type="EMBL" id="KAE9409075.1"/>
    </source>
</evidence>
<feature type="domain" description="Helitron helicase-like" evidence="1">
    <location>
        <begin position="19"/>
        <end position="188"/>
    </location>
</feature>
<gene>
    <name evidence="2" type="ORF">BT96DRAFT_953838</name>
</gene>
<dbReference type="OrthoDB" id="3254930at2759"/>
<dbReference type="Proteomes" id="UP000799118">
    <property type="component" value="Unassembled WGS sequence"/>
</dbReference>
<dbReference type="EMBL" id="ML769389">
    <property type="protein sequence ID" value="KAE9409075.1"/>
    <property type="molecule type" value="Genomic_DNA"/>
</dbReference>